<gene>
    <name evidence="1" type="ORF">SYYSPA8_13230</name>
</gene>
<organism evidence="1 2">
    <name type="scientific">Streptomyces yaizuensis</name>
    <dbReference type="NCBI Taxonomy" id="2989713"/>
    <lineage>
        <taxon>Bacteria</taxon>
        <taxon>Bacillati</taxon>
        <taxon>Actinomycetota</taxon>
        <taxon>Actinomycetes</taxon>
        <taxon>Kitasatosporales</taxon>
        <taxon>Streptomycetaceae</taxon>
        <taxon>Streptomyces</taxon>
    </lineage>
</organism>
<proteinExistence type="predicted"/>
<reference evidence="1 2" key="1">
    <citation type="submission" date="2022-10" db="EMBL/GenBank/DDBJ databases">
        <title>Draft genome sequence of Streptomyces sp. YSPA8.</title>
        <authorList>
            <person name="Moriuchi R."/>
            <person name="Dohra H."/>
            <person name="Yamamura H."/>
            <person name="Kodani S."/>
        </authorList>
    </citation>
    <scope>NUCLEOTIDE SEQUENCE [LARGE SCALE GENOMIC DNA]</scope>
    <source>
        <strain evidence="1 2">YSPA8</strain>
    </source>
</reference>
<evidence type="ECO:0000313" key="1">
    <source>
        <dbReference type="EMBL" id="GLF95265.1"/>
    </source>
</evidence>
<accession>A0ABQ5NY09</accession>
<comment type="caution">
    <text evidence="1">The sequence shown here is derived from an EMBL/GenBank/DDBJ whole genome shotgun (WGS) entry which is preliminary data.</text>
</comment>
<dbReference type="Proteomes" id="UP001291653">
    <property type="component" value="Unassembled WGS sequence"/>
</dbReference>
<name>A0ABQ5NY09_9ACTN</name>
<dbReference type="EMBL" id="BSBI01000004">
    <property type="protein sequence ID" value="GLF95265.1"/>
    <property type="molecule type" value="Genomic_DNA"/>
</dbReference>
<keyword evidence="2" id="KW-1185">Reference proteome</keyword>
<sequence>MGSHVGSHDVRQDDGVAGAGFLTAAAVPVAVAGGGERVNRVDPARAGAQSGDQQAVASLDRDWYRVLGGVAVFGEQLQQHPVAGRVVGDAPLGQLGAGVVGQGDVVVAFGAACS</sequence>
<evidence type="ECO:0000313" key="2">
    <source>
        <dbReference type="Proteomes" id="UP001291653"/>
    </source>
</evidence>
<protein>
    <submittedName>
        <fullName evidence="1">Uncharacterized protein</fullName>
    </submittedName>
</protein>